<dbReference type="InterPro" id="IPR055298">
    <property type="entry name" value="AtLOH3-like"/>
</dbReference>
<dbReference type="PANTHER" id="PTHR11697">
    <property type="entry name" value="GENERAL TRANSCRIPTION FACTOR 2-RELATED ZINC FINGER PROTEIN"/>
    <property type="match status" value="1"/>
</dbReference>
<dbReference type="HOGENOM" id="CLU_1099906_0_0_1"/>
<keyword evidence="1" id="KW-1133">Transmembrane helix</keyword>
<keyword evidence="1 2" id="KW-0812">Transmembrane</keyword>
<organism evidence="2 4">
    <name type="scientific">Medicago truncatula</name>
    <name type="common">Barrel medic</name>
    <name type="synonym">Medicago tribuloides</name>
    <dbReference type="NCBI Taxonomy" id="3880"/>
    <lineage>
        <taxon>Eukaryota</taxon>
        <taxon>Viridiplantae</taxon>
        <taxon>Streptophyta</taxon>
        <taxon>Embryophyta</taxon>
        <taxon>Tracheophyta</taxon>
        <taxon>Spermatophyta</taxon>
        <taxon>Magnoliopsida</taxon>
        <taxon>eudicotyledons</taxon>
        <taxon>Gunneridae</taxon>
        <taxon>Pentapetalae</taxon>
        <taxon>rosids</taxon>
        <taxon>fabids</taxon>
        <taxon>Fabales</taxon>
        <taxon>Fabaceae</taxon>
        <taxon>Papilionoideae</taxon>
        <taxon>50 kb inversion clade</taxon>
        <taxon>NPAAA clade</taxon>
        <taxon>Hologalegina</taxon>
        <taxon>IRL clade</taxon>
        <taxon>Trifolieae</taxon>
        <taxon>Medicago</taxon>
    </lineage>
</organism>
<sequence length="253" mass="28415">MSTFGQYNQVPCFGFGEASAHDQGVFALYSKDMFCNDFLRIGEDVFLPLLIGSMLIIAVGLMVFLALHEMLQLAFDHVDTISLMNSNFHILVVAIDPTTERSYKLRRPEGLDVQKGSVLSKKKFNVKKVFEDGEIVSGRGLNQERNMKGVAHTRWSSHFGALVNLILMYSSVIDVLNMLKDDVTVKDGRGEENGLLLLMNNFDFAITLHLMKKVLGISNNLSQTLQIKNQDIVNAMNLVNITKELLQTLRDDE</sequence>
<reference evidence="3" key="3">
    <citation type="submission" date="2015-04" db="UniProtKB">
        <authorList>
            <consortium name="EnsemblPlants"/>
        </authorList>
    </citation>
    <scope>IDENTIFICATION</scope>
    <source>
        <strain evidence="3">cv. Jemalong A17</strain>
    </source>
</reference>
<reference evidence="2 4" key="2">
    <citation type="journal article" date="2014" name="BMC Genomics">
        <title>An improved genome release (version Mt4.0) for the model legume Medicago truncatula.</title>
        <authorList>
            <person name="Tang H."/>
            <person name="Krishnakumar V."/>
            <person name="Bidwell S."/>
            <person name="Rosen B."/>
            <person name="Chan A."/>
            <person name="Zhou S."/>
            <person name="Gentzbittel L."/>
            <person name="Childs K.L."/>
            <person name="Yandell M."/>
            <person name="Gundlach H."/>
            <person name="Mayer K.F."/>
            <person name="Schwartz D.C."/>
            <person name="Town C.D."/>
        </authorList>
    </citation>
    <scope>GENOME REANNOTATION</scope>
    <source>
        <strain evidence="2">A17</strain>
        <strain evidence="3 4">cv. Jemalong A17</strain>
    </source>
</reference>
<feature type="transmembrane region" description="Helical" evidence="1">
    <location>
        <begin position="46"/>
        <end position="67"/>
    </location>
</feature>
<proteinExistence type="predicted"/>
<dbReference type="PANTHER" id="PTHR11697:SF230">
    <property type="entry name" value="ZINC FINGER, MYM DOMAIN CONTAINING 1"/>
    <property type="match status" value="1"/>
</dbReference>
<evidence type="ECO:0000313" key="3">
    <source>
        <dbReference type="EnsemblPlants" id="KEH41750"/>
    </source>
</evidence>
<accession>A0A072VUG7</accession>
<dbReference type="EnsemblPlants" id="KEH41750">
    <property type="protein sequence ID" value="KEH41750"/>
    <property type="gene ID" value="MTR_1g054530"/>
</dbReference>
<keyword evidence="4" id="KW-1185">Reference proteome</keyword>
<gene>
    <name evidence="2" type="ordered locus">MTR_1g054530</name>
</gene>
<dbReference type="STRING" id="3880.A0A072VUG7"/>
<dbReference type="EMBL" id="CM001217">
    <property type="protein sequence ID" value="KEH41750.1"/>
    <property type="molecule type" value="Genomic_DNA"/>
</dbReference>
<protein>
    <submittedName>
        <fullName evidence="2">Transmembrane protein, putative</fullName>
    </submittedName>
</protein>
<dbReference type="Proteomes" id="UP000002051">
    <property type="component" value="Unassembled WGS sequence"/>
</dbReference>
<dbReference type="AlphaFoldDB" id="A0A072VUG7"/>
<evidence type="ECO:0000313" key="2">
    <source>
        <dbReference type="EMBL" id="KEH41750.1"/>
    </source>
</evidence>
<keyword evidence="1" id="KW-0472">Membrane</keyword>
<evidence type="ECO:0000313" key="4">
    <source>
        <dbReference type="Proteomes" id="UP000002051"/>
    </source>
</evidence>
<name>A0A072VUG7_MEDTR</name>
<reference evidence="2 4" key="1">
    <citation type="journal article" date="2011" name="Nature">
        <title>The Medicago genome provides insight into the evolution of rhizobial symbioses.</title>
        <authorList>
            <person name="Young N.D."/>
            <person name="Debelle F."/>
            <person name="Oldroyd G.E."/>
            <person name="Geurts R."/>
            <person name="Cannon S.B."/>
            <person name="Udvardi M.K."/>
            <person name="Benedito V.A."/>
            <person name="Mayer K.F."/>
            <person name="Gouzy J."/>
            <person name="Schoof H."/>
            <person name="Van de Peer Y."/>
            <person name="Proost S."/>
            <person name="Cook D.R."/>
            <person name="Meyers B.C."/>
            <person name="Spannagl M."/>
            <person name="Cheung F."/>
            <person name="De Mita S."/>
            <person name="Krishnakumar V."/>
            <person name="Gundlach H."/>
            <person name="Zhou S."/>
            <person name="Mudge J."/>
            <person name="Bharti A.K."/>
            <person name="Murray J.D."/>
            <person name="Naoumkina M.A."/>
            <person name="Rosen B."/>
            <person name="Silverstein K.A."/>
            <person name="Tang H."/>
            <person name="Rombauts S."/>
            <person name="Zhao P.X."/>
            <person name="Zhou P."/>
            <person name="Barbe V."/>
            <person name="Bardou P."/>
            <person name="Bechner M."/>
            <person name="Bellec A."/>
            <person name="Berger A."/>
            <person name="Berges H."/>
            <person name="Bidwell S."/>
            <person name="Bisseling T."/>
            <person name="Choisne N."/>
            <person name="Couloux A."/>
            <person name="Denny R."/>
            <person name="Deshpande S."/>
            <person name="Dai X."/>
            <person name="Doyle J.J."/>
            <person name="Dudez A.M."/>
            <person name="Farmer A.D."/>
            <person name="Fouteau S."/>
            <person name="Franken C."/>
            <person name="Gibelin C."/>
            <person name="Gish J."/>
            <person name="Goldstein S."/>
            <person name="Gonzalez A.J."/>
            <person name="Green P.J."/>
            <person name="Hallab A."/>
            <person name="Hartog M."/>
            <person name="Hua A."/>
            <person name="Humphray S.J."/>
            <person name="Jeong D.H."/>
            <person name="Jing Y."/>
            <person name="Jocker A."/>
            <person name="Kenton S.M."/>
            <person name="Kim D.J."/>
            <person name="Klee K."/>
            <person name="Lai H."/>
            <person name="Lang C."/>
            <person name="Lin S."/>
            <person name="Macmil S.L."/>
            <person name="Magdelenat G."/>
            <person name="Matthews L."/>
            <person name="McCorrison J."/>
            <person name="Monaghan E.L."/>
            <person name="Mun J.H."/>
            <person name="Najar F.Z."/>
            <person name="Nicholson C."/>
            <person name="Noirot C."/>
            <person name="O'Bleness M."/>
            <person name="Paule C.R."/>
            <person name="Poulain J."/>
            <person name="Prion F."/>
            <person name="Qin B."/>
            <person name="Qu C."/>
            <person name="Retzel E.F."/>
            <person name="Riddle C."/>
            <person name="Sallet E."/>
            <person name="Samain S."/>
            <person name="Samson N."/>
            <person name="Sanders I."/>
            <person name="Saurat O."/>
            <person name="Scarpelli C."/>
            <person name="Schiex T."/>
            <person name="Segurens B."/>
            <person name="Severin A.J."/>
            <person name="Sherrier D.J."/>
            <person name="Shi R."/>
            <person name="Sims S."/>
            <person name="Singer S.R."/>
            <person name="Sinharoy S."/>
            <person name="Sterck L."/>
            <person name="Viollet A."/>
            <person name="Wang B.B."/>
            <person name="Wang K."/>
            <person name="Wang M."/>
            <person name="Wang X."/>
            <person name="Warfsmann J."/>
            <person name="Weissenbach J."/>
            <person name="White D.D."/>
            <person name="White J.D."/>
            <person name="Wiley G.B."/>
            <person name="Wincker P."/>
            <person name="Xing Y."/>
            <person name="Yang L."/>
            <person name="Yao Z."/>
            <person name="Ying F."/>
            <person name="Zhai J."/>
            <person name="Zhou L."/>
            <person name="Zuber A."/>
            <person name="Denarie J."/>
            <person name="Dixon R.A."/>
            <person name="May G.D."/>
            <person name="Schwartz D.C."/>
            <person name="Rogers J."/>
            <person name="Quetier F."/>
            <person name="Town C.D."/>
            <person name="Roe B.A."/>
        </authorList>
    </citation>
    <scope>NUCLEOTIDE SEQUENCE [LARGE SCALE GENOMIC DNA]</scope>
    <source>
        <strain evidence="2">A17</strain>
        <strain evidence="3 4">cv. Jemalong A17</strain>
    </source>
</reference>
<evidence type="ECO:0000256" key="1">
    <source>
        <dbReference type="SAM" id="Phobius"/>
    </source>
</evidence>